<comment type="caution">
    <text evidence="5">The sequence shown here is derived from an EMBL/GenBank/DDBJ whole genome shotgun (WGS) entry which is preliminary data.</text>
</comment>
<dbReference type="EMBL" id="JAKEKT020000070">
    <property type="protein sequence ID" value="KAL1639000.1"/>
    <property type="molecule type" value="Genomic_DNA"/>
</dbReference>
<evidence type="ECO:0000313" key="6">
    <source>
        <dbReference type="Proteomes" id="UP001521184"/>
    </source>
</evidence>
<protein>
    <submittedName>
        <fullName evidence="5">Prohibitin-2, subunit of the prohibitin complex (Phb1p-Phb2p)</fullName>
    </submittedName>
</protein>
<accession>A0ABR3THL8</accession>
<organism evidence="5 6">
    <name type="scientific">Diplodia intermedia</name>
    <dbReference type="NCBI Taxonomy" id="856260"/>
    <lineage>
        <taxon>Eukaryota</taxon>
        <taxon>Fungi</taxon>
        <taxon>Dikarya</taxon>
        <taxon>Ascomycota</taxon>
        <taxon>Pezizomycotina</taxon>
        <taxon>Dothideomycetes</taxon>
        <taxon>Dothideomycetes incertae sedis</taxon>
        <taxon>Botryosphaeriales</taxon>
        <taxon>Botryosphaeriaceae</taxon>
        <taxon>Diplodia</taxon>
    </lineage>
</organism>
<gene>
    <name evidence="5" type="primary">PHB2_2</name>
    <name evidence="5" type="ORF">SLS58_008328</name>
</gene>
<keyword evidence="6" id="KW-1185">Reference proteome</keyword>
<feature type="region of interest" description="Disordered" evidence="4">
    <location>
        <begin position="263"/>
        <end position="296"/>
    </location>
</feature>
<dbReference type="InterPro" id="IPR052415">
    <property type="entry name" value="Diphthine_MTase"/>
</dbReference>
<dbReference type="Proteomes" id="UP001521184">
    <property type="component" value="Unassembled WGS sequence"/>
</dbReference>
<dbReference type="Gene3D" id="2.130.10.10">
    <property type="entry name" value="YVTN repeat-like/Quinoprotein amine dehydrogenase"/>
    <property type="match status" value="1"/>
</dbReference>
<dbReference type="SUPFAM" id="SSF50978">
    <property type="entry name" value="WD40 repeat-like"/>
    <property type="match status" value="1"/>
</dbReference>
<evidence type="ECO:0000256" key="4">
    <source>
        <dbReference type="SAM" id="MobiDB-lite"/>
    </source>
</evidence>
<name>A0ABR3THL8_9PEZI</name>
<evidence type="ECO:0000256" key="1">
    <source>
        <dbReference type="ARBA" id="ARBA00022574"/>
    </source>
</evidence>
<keyword evidence="1" id="KW-0853">WD repeat</keyword>
<feature type="compositionally biased region" description="Basic and acidic residues" evidence="4">
    <location>
        <begin position="425"/>
        <end position="435"/>
    </location>
</feature>
<feature type="region of interest" description="Disordered" evidence="4">
    <location>
        <begin position="344"/>
        <end position="367"/>
    </location>
</feature>
<reference evidence="5 6" key="1">
    <citation type="journal article" date="2023" name="Plant Dis.">
        <title>First Report of Diplodia intermedia Causing Canker and Dieback Diseases on Apple Trees in Canada.</title>
        <authorList>
            <person name="Ellouze W."/>
            <person name="Ilyukhin E."/>
            <person name="Sulman M."/>
            <person name="Ali S."/>
        </authorList>
    </citation>
    <scope>NUCLEOTIDE SEQUENCE [LARGE SCALE GENOMIC DNA]</scope>
    <source>
        <strain evidence="5 6">M45-28</strain>
    </source>
</reference>
<evidence type="ECO:0000256" key="3">
    <source>
        <dbReference type="ARBA" id="ARBA00043952"/>
    </source>
</evidence>
<comment type="pathway">
    <text evidence="3">Protein modification.</text>
</comment>
<evidence type="ECO:0000256" key="2">
    <source>
        <dbReference type="ARBA" id="ARBA00022737"/>
    </source>
</evidence>
<keyword evidence="2" id="KW-0677">Repeat</keyword>
<sequence length="462" mass="48702">MASIKSIRSLTLDIPPSCIEFVPGHPELFVVGTYYLEKKSDGENATAEQINGQPQQRTGSLLLFKLEGNEVTLHDTLSTPFAIFDIHFAPTSESTSTIPLLGAATSTGSLALYQVSAPTLSIGALSVLQIFPTTSLITYFTWHPSIPSLAALALSSGSIYLCDTAATLANGGSAQPIEDGDTTPTAAYLHAHSLEAWFVAFAPDGTSLLSGGDDSTLASLALPAPSTASPPPSARQLLSAVADEPPAVQWQDRRTHQAGVTAILPLAPPPNPSSSSDAEEEEGEGESQRQKPPLPLLVLTGSYDDRIRLLALPAPASFPRRPRLLAELDLGGGVWRLKDITGATTATTTTNTPSAAAGTAGGERRRRRREEYTILASCMHAGARVLRLSSSSSAPEDGGGEGGGEEDREWSFDVLAAFEEHESMNYGSDVRRGGEGEGEGEGGGTVVVSTSFYDRLLAVWKW</sequence>
<feature type="region of interest" description="Disordered" evidence="4">
    <location>
        <begin position="388"/>
        <end position="407"/>
    </location>
</feature>
<feature type="region of interest" description="Disordered" evidence="4">
    <location>
        <begin position="425"/>
        <end position="444"/>
    </location>
</feature>
<evidence type="ECO:0000313" key="5">
    <source>
        <dbReference type="EMBL" id="KAL1639000.1"/>
    </source>
</evidence>
<proteinExistence type="predicted"/>
<dbReference type="InterPro" id="IPR036322">
    <property type="entry name" value="WD40_repeat_dom_sf"/>
</dbReference>
<feature type="compositionally biased region" description="Low complexity" evidence="4">
    <location>
        <begin position="344"/>
        <end position="358"/>
    </location>
</feature>
<dbReference type="PANTHER" id="PTHR46042:SF1">
    <property type="entry name" value="DIPHTHINE METHYLTRANSFERASE"/>
    <property type="match status" value="1"/>
</dbReference>
<dbReference type="InterPro" id="IPR015943">
    <property type="entry name" value="WD40/YVTN_repeat-like_dom_sf"/>
</dbReference>
<dbReference type="PANTHER" id="PTHR46042">
    <property type="entry name" value="DIPHTHINE METHYLTRANSFERASE"/>
    <property type="match status" value="1"/>
</dbReference>